<dbReference type="AlphaFoldDB" id="A0A328AYG5"/>
<dbReference type="GO" id="GO:0016020">
    <property type="term" value="C:membrane"/>
    <property type="evidence" value="ECO:0007669"/>
    <property type="project" value="UniProtKB-SubCell"/>
</dbReference>
<evidence type="ECO:0000256" key="12">
    <source>
        <dbReference type="PIRSR" id="PIRSR000178-1"/>
    </source>
</evidence>
<dbReference type="NCBIfam" id="TIGR02970">
    <property type="entry name" value="succ_dehyd_cytB"/>
    <property type="match status" value="1"/>
</dbReference>
<evidence type="ECO:0000256" key="1">
    <source>
        <dbReference type="ARBA" id="ARBA00004050"/>
    </source>
</evidence>
<keyword evidence="8 13" id="KW-1133">Transmembrane helix</keyword>
<dbReference type="PROSITE" id="PS01001">
    <property type="entry name" value="SDH_CYT_2"/>
    <property type="match status" value="1"/>
</dbReference>
<name>A0A328AYG5_9CAUL</name>
<dbReference type="CDD" id="cd03499">
    <property type="entry name" value="SQR_TypeC_SdhC"/>
    <property type="match status" value="1"/>
</dbReference>
<dbReference type="GO" id="GO:0006099">
    <property type="term" value="P:tricarboxylic acid cycle"/>
    <property type="evidence" value="ECO:0007669"/>
    <property type="project" value="InterPro"/>
</dbReference>
<dbReference type="PIRSF" id="PIRSF000178">
    <property type="entry name" value="SDH_cyt_b560"/>
    <property type="match status" value="1"/>
</dbReference>
<dbReference type="PANTHER" id="PTHR10978:SF5">
    <property type="entry name" value="SUCCINATE DEHYDROGENASE CYTOCHROME B560 SUBUNIT, MITOCHONDRIAL"/>
    <property type="match status" value="1"/>
</dbReference>
<evidence type="ECO:0000256" key="4">
    <source>
        <dbReference type="ARBA" id="ARBA00020076"/>
    </source>
</evidence>
<evidence type="ECO:0000256" key="5">
    <source>
        <dbReference type="ARBA" id="ARBA00022617"/>
    </source>
</evidence>
<comment type="subcellular location">
    <subcellularLocation>
        <location evidence="2">Membrane</location>
        <topology evidence="2">Multi-pass membrane protein</topology>
    </subcellularLocation>
</comment>
<organism evidence="14 15">
    <name type="scientific">Phenylobacterium hankyongense</name>
    <dbReference type="NCBI Taxonomy" id="1813876"/>
    <lineage>
        <taxon>Bacteria</taxon>
        <taxon>Pseudomonadati</taxon>
        <taxon>Pseudomonadota</taxon>
        <taxon>Alphaproteobacteria</taxon>
        <taxon>Caulobacterales</taxon>
        <taxon>Caulobacteraceae</taxon>
        <taxon>Phenylobacterium</taxon>
    </lineage>
</organism>
<feature type="transmembrane region" description="Helical" evidence="13">
    <location>
        <begin position="66"/>
        <end position="87"/>
    </location>
</feature>
<feature type="binding site" description="axial binding residue" evidence="12">
    <location>
        <position position="86"/>
    </location>
    <ligand>
        <name>heme</name>
        <dbReference type="ChEBI" id="CHEBI:30413"/>
        <note>ligand shared with second transmembrane subunit</note>
    </ligand>
    <ligandPart>
        <name>Fe</name>
        <dbReference type="ChEBI" id="CHEBI:18248"/>
    </ligandPart>
</feature>
<proteinExistence type="inferred from homology"/>
<feature type="transmembrane region" description="Helical" evidence="13">
    <location>
        <begin position="107"/>
        <end position="129"/>
    </location>
</feature>
<dbReference type="GO" id="GO:0009055">
    <property type="term" value="F:electron transfer activity"/>
    <property type="evidence" value="ECO:0007669"/>
    <property type="project" value="InterPro"/>
</dbReference>
<keyword evidence="7 12" id="KW-0479">Metal-binding</keyword>
<reference evidence="15" key="1">
    <citation type="submission" date="2018-05" db="EMBL/GenBank/DDBJ databases">
        <authorList>
            <person name="Li X."/>
        </authorList>
    </citation>
    <scope>NUCLEOTIDE SEQUENCE [LARGE SCALE GENOMIC DNA]</scope>
    <source>
        <strain evidence="15">HKS-05</strain>
    </source>
</reference>
<dbReference type="RefSeq" id="WP_111456982.1">
    <property type="nucleotide sequence ID" value="NZ_QFYP01000001.1"/>
</dbReference>
<dbReference type="InterPro" id="IPR034804">
    <property type="entry name" value="SQR/QFR_C/D"/>
</dbReference>
<evidence type="ECO:0000256" key="7">
    <source>
        <dbReference type="ARBA" id="ARBA00022723"/>
    </source>
</evidence>
<evidence type="ECO:0000256" key="2">
    <source>
        <dbReference type="ARBA" id="ARBA00004141"/>
    </source>
</evidence>
<keyword evidence="5 12" id="KW-0349">Heme</keyword>
<evidence type="ECO:0000256" key="10">
    <source>
        <dbReference type="ARBA" id="ARBA00023136"/>
    </source>
</evidence>
<evidence type="ECO:0000256" key="11">
    <source>
        <dbReference type="ARBA" id="ARBA00025912"/>
    </source>
</evidence>
<comment type="caution">
    <text evidence="14">The sequence shown here is derived from an EMBL/GenBank/DDBJ whole genome shotgun (WGS) entry which is preliminary data.</text>
</comment>
<dbReference type="PANTHER" id="PTHR10978">
    <property type="entry name" value="SUCCINATE DEHYDROGENASE CYTOCHROME B560 SUBUNIT"/>
    <property type="match status" value="1"/>
</dbReference>
<keyword evidence="10 13" id="KW-0472">Membrane</keyword>
<evidence type="ECO:0000256" key="9">
    <source>
        <dbReference type="ARBA" id="ARBA00023004"/>
    </source>
</evidence>
<feature type="transmembrane region" description="Helical" evidence="13">
    <location>
        <begin position="30"/>
        <end position="54"/>
    </location>
</feature>
<dbReference type="InterPro" id="IPR018495">
    <property type="entry name" value="Succ_DH_cyt_bsu_CS"/>
</dbReference>
<keyword evidence="9 12" id="KW-0408">Iron</keyword>
<keyword evidence="15" id="KW-1185">Reference proteome</keyword>
<evidence type="ECO:0000256" key="6">
    <source>
        <dbReference type="ARBA" id="ARBA00022692"/>
    </source>
</evidence>
<keyword evidence="6 13" id="KW-0812">Transmembrane</keyword>
<dbReference type="OrthoDB" id="9799441at2"/>
<dbReference type="InterPro" id="IPR014314">
    <property type="entry name" value="Succ_DH_cytb556"/>
</dbReference>
<dbReference type="SUPFAM" id="SSF81343">
    <property type="entry name" value="Fumarate reductase respiratory complex transmembrane subunits"/>
    <property type="match status" value="1"/>
</dbReference>
<dbReference type="InterPro" id="IPR000701">
    <property type="entry name" value="SuccDH_FuR_B_TM-su"/>
</dbReference>
<dbReference type="GO" id="GO:0046872">
    <property type="term" value="F:metal ion binding"/>
    <property type="evidence" value="ECO:0007669"/>
    <property type="project" value="UniProtKB-KW"/>
</dbReference>
<evidence type="ECO:0000313" key="14">
    <source>
        <dbReference type="EMBL" id="RAK59689.1"/>
    </source>
</evidence>
<evidence type="ECO:0000256" key="13">
    <source>
        <dbReference type="SAM" id="Phobius"/>
    </source>
</evidence>
<comment type="subunit">
    <text evidence="11">Part of an enzyme complex containing four subunits: a flavoprotein, an iron-sulfur protein, plus two membrane-anchoring proteins, SdhC and SdhD. The complex can form homotrimers.</text>
</comment>
<protein>
    <recommendedName>
        <fullName evidence="4">Succinate dehydrogenase cytochrome b556 subunit</fullName>
    </recommendedName>
</protein>
<evidence type="ECO:0000256" key="3">
    <source>
        <dbReference type="ARBA" id="ARBA00007244"/>
    </source>
</evidence>
<dbReference type="Pfam" id="PF01127">
    <property type="entry name" value="Sdh_cyt"/>
    <property type="match status" value="1"/>
</dbReference>
<comment type="cofactor">
    <cofactor evidence="12">
        <name>heme</name>
        <dbReference type="ChEBI" id="CHEBI:30413"/>
    </cofactor>
    <text evidence="12">The heme is bound between the two transmembrane subunits.</text>
</comment>
<evidence type="ECO:0000256" key="8">
    <source>
        <dbReference type="ARBA" id="ARBA00022989"/>
    </source>
</evidence>
<dbReference type="Gene3D" id="1.20.1300.10">
    <property type="entry name" value="Fumarate reductase/succinate dehydrogenase, transmembrane subunit"/>
    <property type="match status" value="1"/>
</dbReference>
<evidence type="ECO:0000313" key="15">
    <source>
        <dbReference type="Proteomes" id="UP000249842"/>
    </source>
</evidence>
<comment type="similarity">
    <text evidence="3">Belongs to the cytochrome b560 family.</text>
</comment>
<gene>
    <name evidence="14" type="primary">sdhC</name>
    <name evidence="14" type="ORF">DJ021_07680</name>
</gene>
<accession>A0A328AYG5</accession>
<dbReference type="Proteomes" id="UP000249842">
    <property type="component" value="Unassembled WGS sequence"/>
</dbReference>
<sequence length="135" mass="14235">MTDASRPPREPPMSPHLSVWRWHITMATSIAHRATGVALYVGALIAAAWAVALAQGPDAYAGFKHLLGSPLGKLVMFGLTLSFFYHLANGVRHLVWDAGHGLNVKSANASSVVVFAFTAAATVAIWVIAAMTGAL</sequence>
<dbReference type="EMBL" id="QFYP01000001">
    <property type="protein sequence ID" value="RAK59689.1"/>
    <property type="molecule type" value="Genomic_DNA"/>
</dbReference>
<comment type="function">
    <text evidence="1">Membrane-anchoring subunit of succinate dehydrogenase (SDH).</text>
</comment>